<feature type="domain" description="DUF7979" evidence="2">
    <location>
        <begin position="30"/>
        <end position="96"/>
    </location>
</feature>
<evidence type="ECO:0000313" key="3">
    <source>
        <dbReference type="EMBL" id="MFC4824241.1"/>
    </source>
</evidence>
<dbReference type="Proteomes" id="UP001595945">
    <property type="component" value="Unassembled WGS sequence"/>
</dbReference>
<feature type="transmembrane region" description="Helical" evidence="1">
    <location>
        <begin position="7"/>
        <end position="28"/>
    </location>
</feature>
<dbReference type="EMBL" id="JBHSHT010000001">
    <property type="protein sequence ID" value="MFC4824241.1"/>
    <property type="molecule type" value="Genomic_DNA"/>
</dbReference>
<keyword evidence="4" id="KW-1185">Reference proteome</keyword>
<keyword evidence="1" id="KW-1133">Transmembrane helix</keyword>
<accession>A0ABD5Q207</accession>
<feature type="transmembrane region" description="Helical" evidence="1">
    <location>
        <begin position="112"/>
        <end position="131"/>
    </location>
</feature>
<evidence type="ECO:0000259" key="2">
    <source>
        <dbReference type="Pfam" id="PF25934"/>
    </source>
</evidence>
<sequence>MSDTLHFGLFFLGILLLTGALVVGVGALEYEVQSQGTAATIPEGTESVVAYDDLSERDRRTVDRVLDGERLVIRNPSDLPGPRKKKGKLVVERGDDLHIVTRRLFFNWRTTFGASAVAMALAGIVVVSEAVRRHHFPGRTVFWTTR</sequence>
<dbReference type="Pfam" id="PF25934">
    <property type="entry name" value="DUF7979"/>
    <property type="match status" value="1"/>
</dbReference>
<keyword evidence="1" id="KW-0812">Transmembrane</keyword>
<keyword evidence="1" id="KW-0472">Membrane</keyword>
<gene>
    <name evidence="3" type="ORF">ACFO9K_08190</name>
</gene>
<proteinExistence type="predicted"/>
<protein>
    <recommendedName>
        <fullName evidence="2">DUF7979 domain-containing protein</fullName>
    </recommendedName>
</protein>
<dbReference type="GeneID" id="73045077"/>
<evidence type="ECO:0000256" key="1">
    <source>
        <dbReference type="SAM" id="Phobius"/>
    </source>
</evidence>
<dbReference type="RefSeq" id="WP_254266692.1">
    <property type="nucleotide sequence ID" value="NZ_CP100400.1"/>
</dbReference>
<comment type="caution">
    <text evidence="3">The sequence shown here is derived from an EMBL/GenBank/DDBJ whole genome shotgun (WGS) entry which is preliminary data.</text>
</comment>
<reference evidence="3 4" key="1">
    <citation type="journal article" date="2019" name="Int. J. Syst. Evol. Microbiol.">
        <title>The Global Catalogue of Microorganisms (GCM) 10K type strain sequencing project: providing services to taxonomists for standard genome sequencing and annotation.</title>
        <authorList>
            <consortium name="The Broad Institute Genomics Platform"/>
            <consortium name="The Broad Institute Genome Sequencing Center for Infectious Disease"/>
            <person name="Wu L."/>
            <person name="Ma J."/>
        </authorList>
    </citation>
    <scope>NUCLEOTIDE SEQUENCE [LARGE SCALE GENOMIC DNA]</scope>
    <source>
        <strain evidence="3 4">XZYJ18</strain>
    </source>
</reference>
<evidence type="ECO:0000313" key="4">
    <source>
        <dbReference type="Proteomes" id="UP001595945"/>
    </source>
</evidence>
<dbReference type="InterPro" id="IPR058285">
    <property type="entry name" value="DUF7979"/>
</dbReference>
<name>A0ABD5Q207_9EURY</name>
<dbReference type="AlphaFoldDB" id="A0ABD5Q207"/>
<organism evidence="3 4">
    <name type="scientific">Halorussus aquaticus</name>
    <dbReference type="NCBI Taxonomy" id="2953748"/>
    <lineage>
        <taxon>Archaea</taxon>
        <taxon>Methanobacteriati</taxon>
        <taxon>Methanobacteriota</taxon>
        <taxon>Stenosarchaea group</taxon>
        <taxon>Halobacteria</taxon>
        <taxon>Halobacteriales</taxon>
        <taxon>Haladaptataceae</taxon>
        <taxon>Halorussus</taxon>
    </lineage>
</organism>